<feature type="domain" description="Bulb-type lectin" evidence="4">
    <location>
        <begin position="1"/>
        <end position="90"/>
    </location>
</feature>
<dbReference type="InterPro" id="IPR036426">
    <property type="entry name" value="Bulb-type_lectin_dom_sf"/>
</dbReference>
<comment type="caution">
    <text evidence="5">The sequence shown here is derived from an EMBL/GenBank/DDBJ whole genome shotgun (WGS) entry which is preliminary data.</text>
</comment>
<evidence type="ECO:0000313" key="5">
    <source>
        <dbReference type="EMBL" id="KAK0599227.1"/>
    </source>
</evidence>
<dbReference type="Pfam" id="PF01453">
    <property type="entry name" value="B_lectin"/>
    <property type="match status" value="1"/>
</dbReference>
<gene>
    <name evidence="5" type="ORF">LWI29_003432</name>
</gene>
<dbReference type="PROSITE" id="PS50927">
    <property type="entry name" value="BULB_LECTIN"/>
    <property type="match status" value="1"/>
</dbReference>
<dbReference type="AlphaFoldDB" id="A0AA39SS98"/>
<dbReference type="SUPFAM" id="SSF51110">
    <property type="entry name" value="alpha-D-mannose-specific plant lectins"/>
    <property type="match status" value="1"/>
</dbReference>
<evidence type="ECO:0000259" key="4">
    <source>
        <dbReference type="PROSITE" id="PS50927"/>
    </source>
</evidence>
<dbReference type="PANTHER" id="PTHR32444:SF58">
    <property type="entry name" value="BULB-TYPE LECTIN DOMAIN-CONTAINING PROTEIN"/>
    <property type="match status" value="1"/>
</dbReference>
<accession>A0AA39SS98</accession>
<keyword evidence="3" id="KW-0325">Glycoprotein</keyword>
<keyword evidence="2" id="KW-1015">Disulfide bond</keyword>
<keyword evidence="1" id="KW-0732">Signal</keyword>
<dbReference type="Proteomes" id="UP001168877">
    <property type="component" value="Unassembled WGS sequence"/>
</dbReference>
<organism evidence="5 6">
    <name type="scientific">Acer saccharum</name>
    <name type="common">Sugar maple</name>
    <dbReference type="NCBI Taxonomy" id="4024"/>
    <lineage>
        <taxon>Eukaryota</taxon>
        <taxon>Viridiplantae</taxon>
        <taxon>Streptophyta</taxon>
        <taxon>Embryophyta</taxon>
        <taxon>Tracheophyta</taxon>
        <taxon>Spermatophyta</taxon>
        <taxon>Magnoliopsida</taxon>
        <taxon>eudicotyledons</taxon>
        <taxon>Gunneridae</taxon>
        <taxon>Pentapetalae</taxon>
        <taxon>rosids</taxon>
        <taxon>malvids</taxon>
        <taxon>Sapindales</taxon>
        <taxon>Sapindaceae</taxon>
        <taxon>Hippocastanoideae</taxon>
        <taxon>Acereae</taxon>
        <taxon>Acer</taxon>
    </lineage>
</organism>
<dbReference type="EMBL" id="JAUESC010000003">
    <property type="protein sequence ID" value="KAK0599227.1"/>
    <property type="molecule type" value="Genomic_DNA"/>
</dbReference>
<sequence>MPSFLPLGQDSLTKKASCAGFGMPTAMIRSTKMPTLTFGRNGNFVLAEANGRVEWQTNTANKGVTGIKLLRNGNLVLHDKNGKFTWQGFDHPTNTLLAGQSVKINGRDKLVSRTSDMVGSGAGPGVVH</sequence>
<dbReference type="GO" id="GO:0009505">
    <property type="term" value="C:plant-type cell wall"/>
    <property type="evidence" value="ECO:0007669"/>
    <property type="project" value="TreeGrafter"/>
</dbReference>
<reference evidence="5" key="1">
    <citation type="journal article" date="2022" name="Plant J.">
        <title>Strategies of tolerance reflected in two North American maple genomes.</title>
        <authorList>
            <person name="McEvoy S.L."/>
            <person name="Sezen U.U."/>
            <person name="Trouern-Trend A."/>
            <person name="McMahon S.M."/>
            <person name="Schaberg P.G."/>
            <person name="Yang J."/>
            <person name="Wegrzyn J.L."/>
            <person name="Swenson N.G."/>
        </authorList>
    </citation>
    <scope>NUCLEOTIDE SEQUENCE</scope>
    <source>
        <strain evidence="5">NS2018</strain>
    </source>
</reference>
<protein>
    <recommendedName>
        <fullName evidence="4">Bulb-type lectin domain-containing protein</fullName>
    </recommendedName>
</protein>
<dbReference type="InterPro" id="IPR001480">
    <property type="entry name" value="Bulb-type_lectin_dom"/>
</dbReference>
<proteinExistence type="predicted"/>
<reference evidence="5" key="2">
    <citation type="submission" date="2023-06" db="EMBL/GenBank/DDBJ databases">
        <authorList>
            <person name="Swenson N.G."/>
            <person name="Wegrzyn J.L."/>
            <person name="Mcevoy S.L."/>
        </authorList>
    </citation>
    <scope>NUCLEOTIDE SEQUENCE</scope>
    <source>
        <strain evidence="5">NS2018</strain>
        <tissue evidence="5">Leaf</tissue>
    </source>
</reference>
<dbReference type="SMART" id="SM00108">
    <property type="entry name" value="B_lectin"/>
    <property type="match status" value="1"/>
</dbReference>
<evidence type="ECO:0000256" key="1">
    <source>
        <dbReference type="ARBA" id="ARBA00022729"/>
    </source>
</evidence>
<evidence type="ECO:0000313" key="6">
    <source>
        <dbReference type="Proteomes" id="UP001168877"/>
    </source>
</evidence>
<keyword evidence="6" id="KW-1185">Reference proteome</keyword>
<evidence type="ECO:0000256" key="2">
    <source>
        <dbReference type="ARBA" id="ARBA00023157"/>
    </source>
</evidence>
<name>A0AA39SS98_ACESA</name>
<evidence type="ECO:0000256" key="3">
    <source>
        <dbReference type="ARBA" id="ARBA00023180"/>
    </source>
</evidence>
<dbReference type="PANTHER" id="PTHR32444">
    <property type="entry name" value="BULB-TYPE LECTIN DOMAIN-CONTAINING PROTEIN"/>
    <property type="match status" value="1"/>
</dbReference>
<dbReference type="Gene3D" id="2.90.10.10">
    <property type="entry name" value="Bulb-type lectin domain"/>
    <property type="match status" value="1"/>
</dbReference>